<name>A0A4S1WT54_9SPHN</name>
<dbReference type="PANTHER" id="PTHR30540">
    <property type="entry name" value="OSMOTIC STRESS POTASSIUM TRANSPORTER"/>
    <property type="match status" value="1"/>
</dbReference>
<evidence type="ECO:0000256" key="11">
    <source>
        <dbReference type="ARBA" id="ARBA00023065"/>
    </source>
</evidence>
<comment type="similarity">
    <text evidence="2 13">Belongs to the HAK/KUP transporter (TC 2.A.72) family.</text>
</comment>
<evidence type="ECO:0000256" key="1">
    <source>
        <dbReference type="ARBA" id="ARBA00004141"/>
    </source>
</evidence>
<evidence type="ECO:0000256" key="2">
    <source>
        <dbReference type="ARBA" id="ARBA00007019"/>
    </source>
</evidence>
<feature type="transmembrane region" description="Helical" evidence="13">
    <location>
        <begin position="151"/>
        <end position="167"/>
    </location>
</feature>
<dbReference type="InterPro" id="IPR053951">
    <property type="entry name" value="K_trans_N"/>
</dbReference>
<keyword evidence="17" id="KW-1185">Reference proteome</keyword>
<sequence>MLHVLTARALYRRREHRSYDQAGSLPRATAATVNINASGQAETRPTPDESHGAHGHAADATWKLALGAIGIVFGDIGTSPLYAFRETFAGHHKLDLDTVHIMGVISLMFWSMMVVVTLKYVTIIMRADNKGEGGSLALLALISRSANQKRWTQGIVLLGVFATALFYGDSMITPAVSVLSAVEGVAIAAPSFANLVIPIAVVILVMLFSIQRTGTARVGALFGPIMMLYFLVIATLGVLSFIRTPEILWALSPTHAVDFFLLDPVRAFLALGSVVLAVTGAEALYADMGHFGRKPIRVSWLWFVLPALILNYMGQGALLMRDGASALTSPFYMLAPEGLQLPLVILATMAAIIASQAVISGAFSVTQQAIQLGFVPRLKIEHTSASTAGQIYIPVINWALMTMVILLVLSFRTSSNLTAAYGIAVTGAMLIDNCLLAVVLFALWQWKKRYAIPLLALFFAVDLAYFAANLTKVPDGGWFPLLVGFIVFTLLTTWAKGRKLMIERLRESAMPIKIFIESAAIAAARVPGTAVFMTSTPDGVPHALLHNLKHNKVLHERVILLTVKIADVPYVPDEKRMKVDDLGKGFHRMILFYGFMQEADVPAALKQVSACGAEFKMMDTSFFLARQTLLPSSRPGMMIWREKLFAWMLRNAESAMEFFRLPTNRVVELGSQVEI</sequence>
<feature type="transmembrane region" description="Helical" evidence="13">
    <location>
        <begin position="419"/>
        <end position="443"/>
    </location>
</feature>
<proteinExistence type="inferred from homology"/>
<dbReference type="GO" id="GO:0005886">
    <property type="term" value="C:plasma membrane"/>
    <property type="evidence" value="ECO:0007669"/>
    <property type="project" value="UniProtKB-SubCell"/>
</dbReference>
<evidence type="ECO:0000256" key="12">
    <source>
        <dbReference type="ARBA" id="ARBA00023136"/>
    </source>
</evidence>
<feature type="transmembrane region" description="Helical" evidence="13">
    <location>
        <begin position="298"/>
        <end position="319"/>
    </location>
</feature>
<dbReference type="HAMAP" id="MF_01522">
    <property type="entry name" value="Kup"/>
    <property type="match status" value="1"/>
</dbReference>
<dbReference type="Pfam" id="PF22776">
    <property type="entry name" value="K_trans_C"/>
    <property type="match status" value="1"/>
</dbReference>
<dbReference type="InterPro" id="IPR003855">
    <property type="entry name" value="K+_transporter"/>
</dbReference>
<dbReference type="GO" id="GO:0015293">
    <property type="term" value="F:symporter activity"/>
    <property type="evidence" value="ECO:0007669"/>
    <property type="project" value="UniProtKB-UniRule"/>
</dbReference>
<dbReference type="EMBL" id="SRXU01000002">
    <property type="protein sequence ID" value="TGX44596.1"/>
    <property type="molecule type" value="Genomic_DNA"/>
</dbReference>
<evidence type="ECO:0000256" key="4">
    <source>
        <dbReference type="ARBA" id="ARBA00022475"/>
    </source>
</evidence>
<feature type="transmembrane region" description="Helical" evidence="13">
    <location>
        <begin position="64"/>
        <end position="84"/>
    </location>
</feature>
<protein>
    <recommendedName>
        <fullName evidence="13">Probable potassium transport system protein Kup</fullName>
    </recommendedName>
</protein>
<keyword evidence="11 13" id="KW-0406">Ion transport</keyword>
<keyword evidence="5" id="KW-0997">Cell inner membrane</keyword>
<evidence type="ECO:0000256" key="7">
    <source>
        <dbReference type="ARBA" id="ARBA00022692"/>
    </source>
</evidence>
<keyword evidence="9 13" id="KW-0630">Potassium</keyword>
<evidence type="ECO:0000256" key="9">
    <source>
        <dbReference type="ARBA" id="ARBA00022958"/>
    </source>
</evidence>
<feature type="transmembrane region" description="Helical" evidence="13">
    <location>
        <begin position="477"/>
        <end position="495"/>
    </location>
</feature>
<keyword evidence="8 13" id="KW-0769">Symport</keyword>
<evidence type="ECO:0000256" key="8">
    <source>
        <dbReference type="ARBA" id="ARBA00022847"/>
    </source>
</evidence>
<comment type="subcellular location">
    <subcellularLocation>
        <location evidence="13">Cell membrane</location>
        <topology evidence="13">Multi-pass membrane protein</topology>
    </subcellularLocation>
    <subcellularLocation>
        <location evidence="1">Membrane</location>
        <topology evidence="1">Multi-pass membrane protein</topology>
    </subcellularLocation>
</comment>
<feature type="transmembrane region" description="Helical" evidence="13">
    <location>
        <begin position="99"/>
        <end position="121"/>
    </location>
</feature>
<dbReference type="InterPro" id="IPR023051">
    <property type="entry name" value="Kup"/>
</dbReference>
<keyword evidence="7 13" id="KW-0812">Transmembrane</keyword>
<evidence type="ECO:0000256" key="6">
    <source>
        <dbReference type="ARBA" id="ARBA00022538"/>
    </source>
</evidence>
<keyword evidence="6 13" id="KW-0633">Potassium transport</keyword>
<evidence type="ECO:0000256" key="10">
    <source>
        <dbReference type="ARBA" id="ARBA00022989"/>
    </source>
</evidence>
<feature type="transmembrane region" description="Helical" evidence="13">
    <location>
        <begin position="187"/>
        <end position="208"/>
    </location>
</feature>
<dbReference type="AlphaFoldDB" id="A0A4S1WT54"/>
<organism evidence="16 17">
    <name type="scientific">Sphingomonas naasensis</name>
    <dbReference type="NCBI Taxonomy" id="1344951"/>
    <lineage>
        <taxon>Bacteria</taxon>
        <taxon>Pseudomonadati</taxon>
        <taxon>Pseudomonadota</taxon>
        <taxon>Alphaproteobacteria</taxon>
        <taxon>Sphingomonadales</taxon>
        <taxon>Sphingomonadaceae</taxon>
        <taxon>Sphingomonas</taxon>
    </lineage>
</organism>
<reference evidence="16 17" key="1">
    <citation type="submission" date="2019-04" db="EMBL/GenBank/DDBJ databases">
        <title>Sphingomonas psychrotolerans sp. nov., isolated from soil in the Tianshan Mountains, Xinjiang, China.</title>
        <authorList>
            <person name="Luo Y."/>
            <person name="Sheng H."/>
        </authorList>
    </citation>
    <scope>NUCLEOTIDE SEQUENCE [LARGE SCALE GENOMIC DNA]</scope>
    <source>
        <strain evidence="16 17">KIS18-15</strain>
    </source>
</reference>
<keyword evidence="3 13" id="KW-0813">Transport</keyword>
<evidence type="ECO:0000313" key="16">
    <source>
        <dbReference type="EMBL" id="TGX44596.1"/>
    </source>
</evidence>
<feature type="transmembrane region" description="Helical" evidence="13">
    <location>
        <begin position="267"/>
        <end position="286"/>
    </location>
</feature>
<dbReference type="InterPro" id="IPR053952">
    <property type="entry name" value="K_trans_C"/>
</dbReference>
<dbReference type="Pfam" id="PF02705">
    <property type="entry name" value="K_trans"/>
    <property type="match status" value="1"/>
</dbReference>
<dbReference type="GO" id="GO:0015079">
    <property type="term" value="F:potassium ion transmembrane transporter activity"/>
    <property type="evidence" value="ECO:0007669"/>
    <property type="project" value="UniProtKB-UniRule"/>
</dbReference>
<evidence type="ECO:0000259" key="14">
    <source>
        <dbReference type="Pfam" id="PF02705"/>
    </source>
</evidence>
<evidence type="ECO:0000256" key="5">
    <source>
        <dbReference type="ARBA" id="ARBA00022519"/>
    </source>
</evidence>
<keyword evidence="4 13" id="KW-1003">Cell membrane</keyword>
<evidence type="ECO:0000256" key="3">
    <source>
        <dbReference type="ARBA" id="ARBA00022448"/>
    </source>
</evidence>
<evidence type="ECO:0000313" key="17">
    <source>
        <dbReference type="Proteomes" id="UP000309848"/>
    </source>
</evidence>
<dbReference type="Proteomes" id="UP000309848">
    <property type="component" value="Unassembled WGS sequence"/>
</dbReference>
<keyword evidence="10 13" id="KW-1133">Transmembrane helix</keyword>
<dbReference type="OrthoDB" id="9805577at2"/>
<feature type="transmembrane region" description="Helical" evidence="13">
    <location>
        <begin position="339"/>
        <end position="370"/>
    </location>
</feature>
<feature type="transmembrane region" description="Helical" evidence="13">
    <location>
        <begin position="220"/>
        <end position="242"/>
    </location>
</feature>
<evidence type="ECO:0000256" key="13">
    <source>
        <dbReference type="HAMAP-Rule" id="MF_01522"/>
    </source>
</evidence>
<comment type="caution">
    <text evidence="16">The sequence shown here is derived from an EMBL/GenBank/DDBJ whole genome shotgun (WGS) entry which is preliminary data.</text>
</comment>
<comment type="function">
    <text evidence="13">Transport of potassium into the cell. Likely operates as a K(+):H(+) symporter.</text>
</comment>
<gene>
    <name evidence="13" type="primary">kup</name>
    <name evidence="16" type="ORF">E5A74_07450</name>
</gene>
<comment type="catalytic activity">
    <reaction evidence="13">
        <text>K(+)(in) + H(+)(in) = K(+)(out) + H(+)(out)</text>
        <dbReference type="Rhea" id="RHEA:28490"/>
        <dbReference type="ChEBI" id="CHEBI:15378"/>
        <dbReference type="ChEBI" id="CHEBI:29103"/>
    </reaction>
</comment>
<dbReference type="PANTHER" id="PTHR30540:SF79">
    <property type="entry name" value="LOW AFFINITY POTASSIUM TRANSPORT SYSTEM PROTEIN KUP"/>
    <property type="match status" value="1"/>
</dbReference>
<feature type="transmembrane region" description="Helical" evidence="13">
    <location>
        <begin position="450"/>
        <end position="471"/>
    </location>
</feature>
<feature type="transmembrane region" description="Helical" evidence="13">
    <location>
        <begin position="391"/>
        <end position="413"/>
    </location>
</feature>
<keyword evidence="12 13" id="KW-0472">Membrane</keyword>
<evidence type="ECO:0000259" key="15">
    <source>
        <dbReference type="Pfam" id="PF22776"/>
    </source>
</evidence>
<accession>A0A4S1WT54</accession>
<feature type="domain" description="K+ potassium transporter integral membrane" evidence="14">
    <location>
        <begin position="64"/>
        <end position="517"/>
    </location>
</feature>
<feature type="domain" description="K+ potassium transporter C-terminal" evidence="15">
    <location>
        <begin position="527"/>
        <end position="675"/>
    </location>
</feature>